<dbReference type="OrthoDB" id="9806180at2"/>
<dbReference type="InterPro" id="IPR050300">
    <property type="entry name" value="GDXG_lipolytic_enzyme"/>
</dbReference>
<evidence type="ECO:0000259" key="3">
    <source>
        <dbReference type="Pfam" id="PF07859"/>
    </source>
</evidence>
<name>A0A2U8W4V3_9HYPH</name>
<comment type="similarity">
    <text evidence="1">Belongs to the 'GDXG' lipolytic enzyme family.</text>
</comment>
<dbReference type="InterPro" id="IPR029058">
    <property type="entry name" value="AB_hydrolase_fold"/>
</dbReference>
<dbReference type="Proteomes" id="UP000245926">
    <property type="component" value="Chromosome"/>
</dbReference>
<proteinExistence type="inferred from homology"/>
<dbReference type="PROSITE" id="PS01173">
    <property type="entry name" value="LIPASE_GDXG_HIS"/>
    <property type="match status" value="1"/>
</dbReference>
<dbReference type="PANTHER" id="PTHR48081:SF8">
    <property type="entry name" value="ALPHA_BETA HYDROLASE FOLD-3 DOMAIN-CONTAINING PROTEIN-RELATED"/>
    <property type="match status" value="1"/>
</dbReference>
<feature type="domain" description="Alpha/beta hydrolase fold-3" evidence="3">
    <location>
        <begin position="77"/>
        <end position="282"/>
    </location>
</feature>
<reference evidence="5" key="1">
    <citation type="submission" date="2018-05" db="EMBL/GenBank/DDBJ databases">
        <title>Complete Genome Sequence of Methylobacterium sp. 17SD2-17.</title>
        <authorList>
            <person name="Srinivasan S."/>
        </authorList>
    </citation>
    <scope>NUCLEOTIDE SEQUENCE [LARGE SCALE GENOMIC DNA]</scope>
    <source>
        <strain evidence="5">17SD2-17</strain>
    </source>
</reference>
<evidence type="ECO:0000313" key="4">
    <source>
        <dbReference type="EMBL" id="AWN41107.1"/>
    </source>
</evidence>
<evidence type="ECO:0000313" key="5">
    <source>
        <dbReference type="Proteomes" id="UP000245926"/>
    </source>
</evidence>
<dbReference type="RefSeq" id="WP_109889826.1">
    <property type="nucleotide sequence ID" value="NZ_CP029550.1"/>
</dbReference>
<dbReference type="KEGG" id="mets:DK389_11950"/>
<protein>
    <submittedName>
        <fullName evidence="4">Alpha/beta hydrolase</fullName>
    </submittedName>
</protein>
<organism evidence="4 5">
    <name type="scientific">Methylobacterium durans</name>
    <dbReference type="NCBI Taxonomy" id="2202825"/>
    <lineage>
        <taxon>Bacteria</taxon>
        <taxon>Pseudomonadati</taxon>
        <taxon>Pseudomonadota</taxon>
        <taxon>Alphaproteobacteria</taxon>
        <taxon>Hyphomicrobiales</taxon>
        <taxon>Methylobacteriaceae</taxon>
        <taxon>Methylobacterium</taxon>
    </lineage>
</organism>
<evidence type="ECO:0000256" key="1">
    <source>
        <dbReference type="ARBA" id="ARBA00010515"/>
    </source>
</evidence>
<gene>
    <name evidence="4" type="ORF">DK389_11950</name>
</gene>
<dbReference type="Pfam" id="PF07859">
    <property type="entry name" value="Abhydrolase_3"/>
    <property type="match status" value="1"/>
</dbReference>
<accession>A0A2U8W4V3</accession>
<sequence length="307" mass="31581">MTLDPHARRFLDMIALGGVAEPTVAGRRVSLRNLARLAARGAEAAETRDLILPSPGGPLHARLYAPPGSDARPRAGLLFFHGGGFVAGDLDTHDGICRALTAASGCRTVSVAYRLAPEHPFPAALEDARASLAWVAAQGPALGIDPARLALGGDSAGAGLAARLAQEAREHGPPIAAQVLLCPVLDGVGEGASRTDYASGHFLDAATIARDIDALGLTGHDLSDPRLSPLRAASLAGLPPAIIHTAEHDIVRDDGTAYAARLTEAGVPVRHTCHPGMIHFFYGLGGLVPAGRPALAMIGRELAEVVG</sequence>
<dbReference type="PANTHER" id="PTHR48081">
    <property type="entry name" value="AB HYDROLASE SUPERFAMILY PROTEIN C4A8.06C"/>
    <property type="match status" value="1"/>
</dbReference>
<dbReference type="SUPFAM" id="SSF53474">
    <property type="entry name" value="alpha/beta-Hydrolases"/>
    <property type="match status" value="1"/>
</dbReference>
<keyword evidence="5" id="KW-1185">Reference proteome</keyword>
<evidence type="ECO:0000256" key="2">
    <source>
        <dbReference type="ARBA" id="ARBA00022801"/>
    </source>
</evidence>
<dbReference type="InterPro" id="IPR002168">
    <property type="entry name" value="Lipase_GDXG_HIS_AS"/>
</dbReference>
<dbReference type="InterPro" id="IPR013094">
    <property type="entry name" value="AB_hydrolase_3"/>
</dbReference>
<dbReference type="AlphaFoldDB" id="A0A2U8W4V3"/>
<dbReference type="GO" id="GO:0016787">
    <property type="term" value="F:hydrolase activity"/>
    <property type="evidence" value="ECO:0007669"/>
    <property type="project" value="UniProtKB-KW"/>
</dbReference>
<dbReference type="EMBL" id="CP029550">
    <property type="protein sequence ID" value="AWN41107.1"/>
    <property type="molecule type" value="Genomic_DNA"/>
</dbReference>
<dbReference type="Gene3D" id="3.40.50.1820">
    <property type="entry name" value="alpha/beta hydrolase"/>
    <property type="match status" value="1"/>
</dbReference>
<keyword evidence="2 4" id="KW-0378">Hydrolase</keyword>